<protein>
    <submittedName>
        <fullName evidence="4">Polygalacturonase inhibitor 2</fullName>
    </submittedName>
</protein>
<evidence type="ECO:0000313" key="5">
    <source>
        <dbReference type="Proteomes" id="UP001418222"/>
    </source>
</evidence>
<name>A0AAP0C2H4_9ASPA</name>
<dbReference type="InterPro" id="IPR032675">
    <property type="entry name" value="LRR_dom_sf"/>
</dbReference>
<sequence length="353" mass="38968">MSQRGQACMVITLLISGVAYSKHLMHLYLFNEPNELLLHLENCCCACHAGDNLADDPRDVAGMANSLDPCLPLHHSLPSGRVVGDGDDAFNTFFSENGAEKHRIRAQGNEARRRRHATAVPGQLQLCHRLIASPLQPGYISPSAAISESPRLIAAPHRPLRVCIISPTSLQPAPLVLWLNVGPRCSSIAYGSSEELGPFYIHPDGRTLYLNPYTWNNGRLLLNHGSLSGDIPTELWVLDWVNLDLSHNKLCGDASFLFCADKPTNLINLSFNNFEFDMSMIKFSVSTWTLVVNNNMINGSIPAQINMLSNPVNFNVSYNRLCGIIPAGPVMDKFDGAHFYHNKCLCRSKDSCL</sequence>
<keyword evidence="5" id="KW-1185">Reference proteome</keyword>
<accession>A0AAP0C2H4</accession>
<feature type="chain" id="PRO_5042876400" evidence="3">
    <location>
        <begin position="22"/>
        <end position="353"/>
    </location>
</feature>
<dbReference type="Gene3D" id="3.80.10.10">
    <property type="entry name" value="Ribonuclease Inhibitor"/>
    <property type="match status" value="1"/>
</dbReference>
<feature type="signal peptide" evidence="3">
    <location>
        <begin position="1"/>
        <end position="21"/>
    </location>
</feature>
<gene>
    <name evidence="4" type="primary">PGIP2</name>
    <name evidence="4" type="ORF">KSP39_PZI000413</name>
</gene>
<dbReference type="AlphaFoldDB" id="A0AAP0C2H4"/>
<comment type="subcellular location">
    <subcellularLocation>
        <location evidence="1">Cell envelope</location>
    </subcellularLocation>
</comment>
<organism evidence="4 5">
    <name type="scientific">Platanthera zijinensis</name>
    <dbReference type="NCBI Taxonomy" id="2320716"/>
    <lineage>
        <taxon>Eukaryota</taxon>
        <taxon>Viridiplantae</taxon>
        <taxon>Streptophyta</taxon>
        <taxon>Embryophyta</taxon>
        <taxon>Tracheophyta</taxon>
        <taxon>Spermatophyta</taxon>
        <taxon>Magnoliopsida</taxon>
        <taxon>Liliopsida</taxon>
        <taxon>Asparagales</taxon>
        <taxon>Orchidaceae</taxon>
        <taxon>Orchidoideae</taxon>
        <taxon>Orchideae</taxon>
        <taxon>Orchidinae</taxon>
        <taxon>Platanthera</taxon>
    </lineage>
</organism>
<dbReference type="GO" id="GO:0006508">
    <property type="term" value="P:proteolysis"/>
    <property type="evidence" value="ECO:0007669"/>
    <property type="project" value="InterPro"/>
</dbReference>
<dbReference type="GO" id="GO:0004185">
    <property type="term" value="F:serine-type carboxypeptidase activity"/>
    <property type="evidence" value="ECO:0007669"/>
    <property type="project" value="InterPro"/>
</dbReference>
<dbReference type="SUPFAM" id="SSF52058">
    <property type="entry name" value="L domain-like"/>
    <property type="match status" value="1"/>
</dbReference>
<proteinExistence type="inferred from homology"/>
<dbReference type="Pfam" id="PF00450">
    <property type="entry name" value="Peptidase_S10"/>
    <property type="match status" value="1"/>
</dbReference>
<evidence type="ECO:0000256" key="1">
    <source>
        <dbReference type="ARBA" id="ARBA00004196"/>
    </source>
</evidence>
<comment type="caution">
    <text evidence="4">The sequence shown here is derived from an EMBL/GenBank/DDBJ whole genome shotgun (WGS) entry which is preliminary data.</text>
</comment>
<dbReference type="InterPro" id="IPR051848">
    <property type="entry name" value="PGIP"/>
</dbReference>
<dbReference type="Gene3D" id="3.40.50.1820">
    <property type="entry name" value="alpha/beta hydrolase"/>
    <property type="match status" value="1"/>
</dbReference>
<evidence type="ECO:0000256" key="2">
    <source>
        <dbReference type="ARBA" id="ARBA00009431"/>
    </source>
</evidence>
<keyword evidence="3" id="KW-0732">Signal</keyword>
<evidence type="ECO:0000313" key="4">
    <source>
        <dbReference type="EMBL" id="KAK8956785.1"/>
    </source>
</evidence>
<dbReference type="PANTHER" id="PTHR48059">
    <property type="entry name" value="POLYGALACTURONASE INHIBITOR 1"/>
    <property type="match status" value="1"/>
</dbReference>
<dbReference type="PANTHER" id="PTHR48059:SF4">
    <property type="entry name" value="POLYGALACTURONASE INHIBITOR 1-RELATED"/>
    <property type="match status" value="1"/>
</dbReference>
<dbReference type="InterPro" id="IPR029058">
    <property type="entry name" value="AB_hydrolase_fold"/>
</dbReference>
<evidence type="ECO:0000256" key="3">
    <source>
        <dbReference type="SAM" id="SignalP"/>
    </source>
</evidence>
<dbReference type="InterPro" id="IPR001563">
    <property type="entry name" value="Peptidase_S10"/>
</dbReference>
<dbReference type="SUPFAM" id="SSF53474">
    <property type="entry name" value="alpha/beta-Hydrolases"/>
    <property type="match status" value="1"/>
</dbReference>
<dbReference type="EMBL" id="JBBWWQ010000001">
    <property type="protein sequence ID" value="KAK8956785.1"/>
    <property type="molecule type" value="Genomic_DNA"/>
</dbReference>
<reference evidence="4 5" key="1">
    <citation type="journal article" date="2022" name="Nat. Plants">
        <title>Genomes of leafy and leafless Platanthera orchids illuminate the evolution of mycoheterotrophy.</title>
        <authorList>
            <person name="Li M.H."/>
            <person name="Liu K.W."/>
            <person name="Li Z."/>
            <person name="Lu H.C."/>
            <person name="Ye Q.L."/>
            <person name="Zhang D."/>
            <person name="Wang J.Y."/>
            <person name="Li Y.F."/>
            <person name="Zhong Z.M."/>
            <person name="Liu X."/>
            <person name="Yu X."/>
            <person name="Liu D.K."/>
            <person name="Tu X.D."/>
            <person name="Liu B."/>
            <person name="Hao Y."/>
            <person name="Liao X.Y."/>
            <person name="Jiang Y.T."/>
            <person name="Sun W.H."/>
            <person name="Chen J."/>
            <person name="Chen Y.Q."/>
            <person name="Ai Y."/>
            <person name="Zhai J.W."/>
            <person name="Wu S.S."/>
            <person name="Zhou Z."/>
            <person name="Hsiao Y.Y."/>
            <person name="Wu W.L."/>
            <person name="Chen Y.Y."/>
            <person name="Lin Y.F."/>
            <person name="Hsu J.L."/>
            <person name="Li C.Y."/>
            <person name="Wang Z.W."/>
            <person name="Zhao X."/>
            <person name="Zhong W.Y."/>
            <person name="Ma X.K."/>
            <person name="Ma L."/>
            <person name="Huang J."/>
            <person name="Chen G.Z."/>
            <person name="Huang M.Z."/>
            <person name="Huang L."/>
            <person name="Peng D.H."/>
            <person name="Luo Y.B."/>
            <person name="Zou S.Q."/>
            <person name="Chen S.P."/>
            <person name="Lan S."/>
            <person name="Tsai W.C."/>
            <person name="Van de Peer Y."/>
            <person name="Liu Z.J."/>
        </authorList>
    </citation>
    <scope>NUCLEOTIDE SEQUENCE [LARGE SCALE GENOMIC DNA]</scope>
    <source>
        <strain evidence="4">Lor287</strain>
    </source>
</reference>
<dbReference type="Proteomes" id="UP001418222">
    <property type="component" value="Unassembled WGS sequence"/>
</dbReference>
<comment type="similarity">
    <text evidence="2">Belongs to the peptidase S10 family.</text>
</comment>